<evidence type="ECO:0000256" key="2">
    <source>
        <dbReference type="ARBA" id="ARBA00021080"/>
    </source>
</evidence>
<dbReference type="EMBL" id="LR790574">
    <property type="protein sequence ID" value="CAB3266436.1"/>
    <property type="molecule type" value="mRNA"/>
</dbReference>
<dbReference type="Gene3D" id="3.30.70.330">
    <property type="match status" value="1"/>
</dbReference>
<evidence type="ECO:0000256" key="6">
    <source>
        <dbReference type="SAM" id="MobiDB-lite"/>
    </source>
</evidence>
<dbReference type="GO" id="GO:0071011">
    <property type="term" value="C:precatalytic spliceosome"/>
    <property type="evidence" value="ECO:0007669"/>
    <property type="project" value="TreeGrafter"/>
</dbReference>
<accession>A0A6F9DTY6</accession>
<gene>
    <name evidence="8" type="primary">Snrnp35</name>
</gene>
<keyword evidence="3" id="KW-0539">Nucleus</keyword>
<dbReference type="InterPro" id="IPR012677">
    <property type="entry name" value="Nucleotide-bd_a/b_plait_sf"/>
</dbReference>
<dbReference type="SUPFAM" id="SSF54928">
    <property type="entry name" value="RNA-binding domain, RBD"/>
    <property type="match status" value="1"/>
</dbReference>
<feature type="domain" description="RRM" evidence="7">
    <location>
        <begin position="58"/>
        <end position="136"/>
    </location>
</feature>
<dbReference type="InterPro" id="IPR000504">
    <property type="entry name" value="RRM_dom"/>
</dbReference>
<organism evidence="8">
    <name type="scientific">Phallusia mammillata</name>
    <dbReference type="NCBI Taxonomy" id="59560"/>
    <lineage>
        <taxon>Eukaryota</taxon>
        <taxon>Metazoa</taxon>
        <taxon>Chordata</taxon>
        <taxon>Tunicata</taxon>
        <taxon>Ascidiacea</taxon>
        <taxon>Phlebobranchia</taxon>
        <taxon>Ascidiidae</taxon>
        <taxon>Phallusia</taxon>
    </lineage>
</organism>
<dbReference type="InterPro" id="IPR035979">
    <property type="entry name" value="RBD_domain_sf"/>
</dbReference>
<dbReference type="FunFam" id="3.30.70.330:FF:000132">
    <property type="entry name" value="Small nuclear ribonucleoprotein U11/U12 subunit 35"/>
    <property type="match status" value="1"/>
</dbReference>
<evidence type="ECO:0000259" key="7">
    <source>
        <dbReference type="PROSITE" id="PS50102"/>
    </source>
</evidence>
<dbReference type="InterPro" id="IPR051183">
    <property type="entry name" value="U1_U11-U12_snRNP_70-35kDa"/>
</dbReference>
<dbReference type="PROSITE" id="PS50102">
    <property type="entry name" value="RRM"/>
    <property type="match status" value="1"/>
</dbReference>
<feature type="compositionally biased region" description="Basic and acidic residues" evidence="6">
    <location>
        <begin position="153"/>
        <end position="179"/>
    </location>
</feature>
<evidence type="ECO:0000256" key="3">
    <source>
        <dbReference type="ARBA" id="ARBA00023242"/>
    </source>
</evidence>
<keyword evidence="8" id="KW-0687">Ribonucleoprotein</keyword>
<sequence length="206" mass="23491">MMSEKRSSSKWQPFATEYDPLKCGSIDGTDTQVHDKAISRAITSEYKPNPTVKGNPECTVFVAKLNHATTEQTLRQIFGSFGAVVKATVIRDYVTGFPRGYGFVEFATSTDAREAYHDAHQLVIDGNSIVVDYEHGRLMKGWKPRRLGGGFGGKKESGQLRFGCRDRPFKRPITLDKHRPSAPYRRRQNETDQRQSFSKKREHHRR</sequence>
<name>A0A6F9DTY6_9ASCI</name>
<dbReference type="Pfam" id="PF00076">
    <property type="entry name" value="RRM_1"/>
    <property type="match status" value="1"/>
</dbReference>
<dbReference type="AlphaFoldDB" id="A0A6F9DTY6"/>
<comment type="subcellular location">
    <subcellularLocation>
        <location evidence="1">Nucleus</location>
    </subcellularLocation>
</comment>
<feature type="compositionally biased region" description="Basic residues" evidence="6">
    <location>
        <begin position="197"/>
        <end position="206"/>
    </location>
</feature>
<proteinExistence type="evidence at transcript level"/>
<dbReference type="GO" id="GO:0000398">
    <property type="term" value="P:mRNA splicing, via spliceosome"/>
    <property type="evidence" value="ECO:0007669"/>
    <property type="project" value="TreeGrafter"/>
</dbReference>
<evidence type="ECO:0000313" key="8">
    <source>
        <dbReference type="EMBL" id="CAB3266436.1"/>
    </source>
</evidence>
<dbReference type="PANTHER" id="PTHR13952:SF6">
    <property type="entry name" value="U11_U12 SMALL NUCLEAR RIBONUCLEOPROTEIN 35 KDA PROTEIN"/>
    <property type="match status" value="1"/>
</dbReference>
<feature type="region of interest" description="Disordered" evidence="6">
    <location>
        <begin position="146"/>
        <end position="206"/>
    </location>
</feature>
<dbReference type="GO" id="GO:0003729">
    <property type="term" value="F:mRNA binding"/>
    <property type="evidence" value="ECO:0007669"/>
    <property type="project" value="TreeGrafter"/>
</dbReference>
<evidence type="ECO:0000256" key="5">
    <source>
        <dbReference type="PROSITE-ProRule" id="PRU00176"/>
    </source>
</evidence>
<keyword evidence="5" id="KW-0694">RNA-binding</keyword>
<evidence type="ECO:0000256" key="1">
    <source>
        <dbReference type="ARBA" id="ARBA00004123"/>
    </source>
</evidence>
<protein>
    <recommendedName>
        <fullName evidence="2">U11/U12 small nuclear ribonucleoprotein 35 kDa protein</fullName>
    </recommendedName>
    <alternativeName>
        <fullName evidence="4">U1 snRNP-binding protein homolog</fullName>
    </alternativeName>
</protein>
<reference evidence="8" key="1">
    <citation type="submission" date="2020-04" db="EMBL/GenBank/DDBJ databases">
        <authorList>
            <person name="Neveu A P."/>
        </authorList>
    </citation>
    <scope>NUCLEOTIDE SEQUENCE</scope>
    <source>
        <tissue evidence="8">Whole embryo</tissue>
    </source>
</reference>
<dbReference type="PANTHER" id="PTHR13952">
    <property type="entry name" value="U1 SMALL NUCLEAR RIBONUCLEOPROTEIN 70 KD"/>
    <property type="match status" value="1"/>
</dbReference>
<dbReference type="GO" id="GO:0017069">
    <property type="term" value="F:snRNA binding"/>
    <property type="evidence" value="ECO:0007669"/>
    <property type="project" value="TreeGrafter"/>
</dbReference>
<evidence type="ECO:0000256" key="4">
    <source>
        <dbReference type="ARBA" id="ARBA00031739"/>
    </source>
</evidence>
<dbReference type="SMART" id="SM00360">
    <property type="entry name" value="RRM"/>
    <property type="match status" value="1"/>
</dbReference>